<protein>
    <submittedName>
        <fullName evidence="1">Uncharacterized protein</fullName>
    </submittedName>
</protein>
<dbReference type="STRING" id="990371.SAMN05421813_11093"/>
<organism evidence="1 2">
    <name type="scientific">Daejeonella rubra</name>
    <dbReference type="NCBI Taxonomy" id="990371"/>
    <lineage>
        <taxon>Bacteria</taxon>
        <taxon>Pseudomonadati</taxon>
        <taxon>Bacteroidota</taxon>
        <taxon>Sphingobacteriia</taxon>
        <taxon>Sphingobacteriales</taxon>
        <taxon>Sphingobacteriaceae</taxon>
        <taxon>Daejeonella</taxon>
    </lineage>
</organism>
<evidence type="ECO:0000313" key="2">
    <source>
        <dbReference type="Proteomes" id="UP000199226"/>
    </source>
</evidence>
<proteinExistence type="predicted"/>
<accession>A0A1G9SJT7</accession>
<dbReference type="AlphaFoldDB" id="A0A1G9SJT7"/>
<name>A0A1G9SJT7_9SPHI</name>
<dbReference type="EMBL" id="FNHH01000010">
    <property type="protein sequence ID" value="SDM35748.1"/>
    <property type="molecule type" value="Genomic_DNA"/>
</dbReference>
<gene>
    <name evidence="1" type="ORF">SAMN05421813_11093</name>
</gene>
<evidence type="ECO:0000313" key="1">
    <source>
        <dbReference type="EMBL" id="SDM35748.1"/>
    </source>
</evidence>
<dbReference type="PROSITE" id="PS51257">
    <property type="entry name" value="PROKAR_LIPOPROTEIN"/>
    <property type="match status" value="1"/>
</dbReference>
<sequence length="69" mass="7460">MKKSSVFSNLLPVFVIMIFISSVYSCSETSKADSVKGKSLKVNNKKSNKPSCCASGIPARFPAKSTVER</sequence>
<reference evidence="2" key="1">
    <citation type="submission" date="2016-10" db="EMBL/GenBank/DDBJ databases">
        <authorList>
            <person name="Varghese N."/>
            <person name="Submissions S."/>
        </authorList>
    </citation>
    <scope>NUCLEOTIDE SEQUENCE [LARGE SCALE GENOMIC DNA]</scope>
    <source>
        <strain evidence="2">DSM 24536</strain>
    </source>
</reference>
<keyword evidence="2" id="KW-1185">Reference proteome</keyword>
<dbReference type="Proteomes" id="UP000199226">
    <property type="component" value="Unassembled WGS sequence"/>
</dbReference>